<dbReference type="STRING" id="1255658.FM114_11025"/>
<keyword evidence="11" id="KW-1185">Reference proteome</keyword>
<dbReference type="NCBIfam" id="TIGR01695">
    <property type="entry name" value="murJ_mviN"/>
    <property type="match status" value="1"/>
</dbReference>
<name>A0A1R4K244_9ACTN</name>
<accession>A0A1R4K244</accession>
<feature type="compositionally biased region" description="Gly residues" evidence="8">
    <location>
        <begin position="1"/>
        <end position="10"/>
    </location>
</feature>
<evidence type="ECO:0000256" key="7">
    <source>
        <dbReference type="ARBA" id="ARBA00023136"/>
    </source>
</evidence>
<evidence type="ECO:0000256" key="6">
    <source>
        <dbReference type="ARBA" id="ARBA00022989"/>
    </source>
</evidence>
<evidence type="ECO:0000313" key="11">
    <source>
        <dbReference type="Proteomes" id="UP000188342"/>
    </source>
</evidence>
<dbReference type="GO" id="GO:0008360">
    <property type="term" value="P:regulation of cell shape"/>
    <property type="evidence" value="ECO:0007669"/>
    <property type="project" value="UniProtKB-KW"/>
</dbReference>
<evidence type="ECO:0000256" key="4">
    <source>
        <dbReference type="ARBA" id="ARBA00022960"/>
    </source>
</evidence>
<dbReference type="PANTHER" id="PTHR47019:SF1">
    <property type="entry name" value="LIPID II FLIPPASE MURJ"/>
    <property type="match status" value="1"/>
</dbReference>
<keyword evidence="4" id="KW-0133">Cell shape</keyword>
<feature type="transmembrane region" description="Helical" evidence="9">
    <location>
        <begin position="409"/>
        <end position="428"/>
    </location>
</feature>
<keyword evidence="7 9" id="KW-0472">Membrane</keyword>
<dbReference type="GO" id="GO:0009252">
    <property type="term" value="P:peptidoglycan biosynthetic process"/>
    <property type="evidence" value="ECO:0007669"/>
    <property type="project" value="UniProtKB-KW"/>
</dbReference>
<comment type="subcellular location">
    <subcellularLocation>
        <location evidence="1">Cell membrane</location>
        <topology evidence="1">Multi-pass membrane protein</topology>
    </subcellularLocation>
</comment>
<dbReference type="AlphaFoldDB" id="A0A1R4K244"/>
<reference evidence="10 11" key="1">
    <citation type="submission" date="2017-02" db="EMBL/GenBank/DDBJ databases">
        <authorList>
            <person name="Peterson S.W."/>
        </authorList>
    </citation>
    <scope>NUCLEOTIDE SEQUENCE [LARGE SCALE GENOMIC DNA]</scope>
    <source>
        <strain evidence="10 11">LSP_Lj1</strain>
    </source>
</reference>
<dbReference type="CDD" id="cd13123">
    <property type="entry name" value="MATE_MurJ_like"/>
    <property type="match status" value="1"/>
</dbReference>
<organism evidence="10 11">
    <name type="scientific">Luteococcus japonicus LSP_Lj1</name>
    <dbReference type="NCBI Taxonomy" id="1255658"/>
    <lineage>
        <taxon>Bacteria</taxon>
        <taxon>Bacillati</taxon>
        <taxon>Actinomycetota</taxon>
        <taxon>Actinomycetes</taxon>
        <taxon>Propionibacteriales</taxon>
        <taxon>Propionibacteriaceae</taxon>
        <taxon>Luteococcus</taxon>
    </lineage>
</organism>
<dbReference type="RefSeq" id="WP_094765213.1">
    <property type="nucleotide sequence ID" value="NZ_FUKQ01000043.1"/>
</dbReference>
<feature type="region of interest" description="Disordered" evidence="8">
    <location>
        <begin position="1"/>
        <end position="25"/>
    </location>
</feature>
<dbReference type="GO" id="GO:0005886">
    <property type="term" value="C:plasma membrane"/>
    <property type="evidence" value="ECO:0007669"/>
    <property type="project" value="UniProtKB-SubCell"/>
</dbReference>
<dbReference type="InterPro" id="IPR051050">
    <property type="entry name" value="Lipid_II_flippase_MurJ/MviN"/>
</dbReference>
<feature type="transmembrane region" description="Helical" evidence="9">
    <location>
        <begin position="480"/>
        <end position="501"/>
    </location>
</feature>
<keyword evidence="6 9" id="KW-1133">Transmembrane helix</keyword>
<feature type="transmembrane region" description="Helical" evidence="9">
    <location>
        <begin position="573"/>
        <end position="594"/>
    </location>
</feature>
<feature type="transmembrane region" description="Helical" evidence="9">
    <location>
        <begin position="322"/>
        <end position="344"/>
    </location>
</feature>
<protein>
    <submittedName>
        <fullName evidence="10">Transmembrane protein</fullName>
    </submittedName>
</protein>
<feature type="transmembrane region" description="Helical" evidence="9">
    <location>
        <begin position="170"/>
        <end position="192"/>
    </location>
</feature>
<evidence type="ECO:0000313" key="10">
    <source>
        <dbReference type="EMBL" id="SJN38531.1"/>
    </source>
</evidence>
<feature type="transmembrane region" description="Helical" evidence="9">
    <location>
        <begin position="548"/>
        <end position="567"/>
    </location>
</feature>
<feature type="transmembrane region" description="Helical" evidence="9">
    <location>
        <begin position="204"/>
        <end position="227"/>
    </location>
</feature>
<evidence type="ECO:0000256" key="1">
    <source>
        <dbReference type="ARBA" id="ARBA00004651"/>
    </source>
</evidence>
<dbReference type="OrthoDB" id="9786339at2"/>
<dbReference type="InterPro" id="IPR004268">
    <property type="entry name" value="MurJ"/>
</dbReference>
<dbReference type="GO" id="GO:0015648">
    <property type="term" value="F:lipid-linked peptidoglycan transporter activity"/>
    <property type="evidence" value="ECO:0007669"/>
    <property type="project" value="TreeGrafter"/>
</dbReference>
<dbReference type="Pfam" id="PF03023">
    <property type="entry name" value="MurJ"/>
    <property type="match status" value="1"/>
</dbReference>
<dbReference type="EMBL" id="FUKQ01000043">
    <property type="protein sequence ID" value="SJN38531.1"/>
    <property type="molecule type" value="Genomic_DNA"/>
</dbReference>
<evidence type="ECO:0000256" key="3">
    <source>
        <dbReference type="ARBA" id="ARBA00022692"/>
    </source>
</evidence>
<dbReference type="PANTHER" id="PTHR47019">
    <property type="entry name" value="LIPID II FLIPPASE MURJ"/>
    <property type="match status" value="1"/>
</dbReference>
<dbReference type="Proteomes" id="UP000188342">
    <property type="component" value="Unassembled WGS sequence"/>
</dbReference>
<keyword evidence="5" id="KW-0573">Peptidoglycan synthesis</keyword>
<feature type="transmembrane region" description="Helical" evidence="9">
    <location>
        <begin position="274"/>
        <end position="301"/>
    </location>
</feature>
<feature type="transmembrane region" description="Helical" evidence="9">
    <location>
        <begin position="135"/>
        <end position="158"/>
    </location>
</feature>
<feature type="transmembrane region" description="Helical" evidence="9">
    <location>
        <begin position="507"/>
        <end position="528"/>
    </location>
</feature>
<evidence type="ECO:0000256" key="9">
    <source>
        <dbReference type="SAM" id="Phobius"/>
    </source>
</evidence>
<sequence>MSQPTGGPGEPAGYDADKTVTFGAVGPPQRAEWDVSVAGTEVADMTETVVLLPQEVVSGAPRVEPAVPAPAAEQEPEGAAEPVRKDSVGRASVIMAMGSLVSRILGFGRQYLFAQVVAASIVGDAFNVANTMPNYLLMVLNAGVLNALLIPQITAAMKHDDGGQVFVDKLLTAAFGAILGLAVIGTVATPWLVDWTSSLSGAALHLSILFGYICLPQIFFYGLYSVLGNVLNARNRFAAFMWAPALANVVQIVGLIAFLHQWGQQTNPSVWTPAMVWTLAGTTTLGIVMQAFVLVPPLVASGFRYRPRFGLRGSGLGSASKMAGWTVSALLFSLGGGLVVQWVLTNVVKHQGAGGEAVGGLTSYNYAMLIFALPHGLITVSILTALFPQMARVWQAGDVREMRRLCTRALSTPAVAIIPSSAGLFVLAEPLVHVMLRLSVHDAQPVVTALRILSFGILGYGISVLQQRYCFAREEGRHNFLYQGLLTVVQVAFALAALWLVEPYLALPLVALGVVVANWGQSLLWMAVARRQLCGLGLDSVVRLWVRLVIASVLAGGVAWLAVYGMTGFGRSWLLSALTCAVAGLCFGLVFLAASRILHIREVDELLAPVLRRLHLAR</sequence>
<dbReference type="GO" id="GO:0034204">
    <property type="term" value="P:lipid translocation"/>
    <property type="evidence" value="ECO:0007669"/>
    <property type="project" value="TreeGrafter"/>
</dbReference>
<feature type="transmembrane region" description="Helical" evidence="9">
    <location>
        <begin position="239"/>
        <end position="262"/>
    </location>
</feature>
<dbReference type="PRINTS" id="PR01806">
    <property type="entry name" value="VIRFACTRMVIN"/>
</dbReference>
<proteinExistence type="predicted"/>
<feature type="transmembrane region" description="Helical" evidence="9">
    <location>
        <begin position="364"/>
        <end position="388"/>
    </location>
</feature>
<keyword evidence="2" id="KW-1003">Cell membrane</keyword>
<evidence type="ECO:0000256" key="8">
    <source>
        <dbReference type="SAM" id="MobiDB-lite"/>
    </source>
</evidence>
<gene>
    <name evidence="10" type="ORF">FM114_11025</name>
</gene>
<feature type="transmembrane region" description="Helical" evidence="9">
    <location>
        <begin position="448"/>
        <end position="468"/>
    </location>
</feature>
<evidence type="ECO:0000256" key="5">
    <source>
        <dbReference type="ARBA" id="ARBA00022984"/>
    </source>
</evidence>
<keyword evidence="3 9" id="KW-0812">Transmembrane</keyword>
<evidence type="ECO:0000256" key="2">
    <source>
        <dbReference type="ARBA" id="ARBA00022475"/>
    </source>
</evidence>